<organism evidence="14 15">
    <name type="scientific">Rhizopogon vesiculosus</name>
    <dbReference type="NCBI Taxonomy" id="180088"/>
    <lineage>
        <taxon>Eukaryota</taxon>
        <taxon>Fungi</taxon>
        <taxon>Dikarya</taxon>
        <taxon>Basidiomycota</taxon>
        <taxon>Agaricomycotina</taxon>
        <taxon>Agaricomycetes</taxon>
        <taxon>Agaricomycetidae</taxon>
        <taxon>Boletales</taxon>
        <taxon>Suillineae</taxon>
        <taxon>Rhizopogonaceae</taxon>
        <taxon>Rhizopogon</taxon>
    </lineage>
</organism>
<dbReference type="GO" id="GO:0016705">
    <property type="term" value="F:oxidoreductase activity, acting on paired donors, with incorporation or reduction of molecular oxygen"/>
    <property type="evidence" value="ECO:0007669"/>
    <property type="project" value="InterPro"/>
</dbReference>
<evidence type="ECO:0000256" key="4">
    <source>
        <dbReference type="ARBA" id="ARBA00010617"/>
    </source>
</evidence>
<name>A0A1J8QB27_9AGAM</name>
<keyword evidence="9" id="KW-0560">Oxidoreductase</keyword>
<dbReference type="EMBL" id="LVVM01001796">
    <property type="protein sequence ID" value="OJA17863.1"/>
    <property type="molecule type" value="Genomic_DNA"/>
</dbReference>
<evidence type="ECO:0000256" key="1">
    <source>
        <dbReference type="ARBA" id="ARBA00001971"/>
    </source>
</evidence>
<evidence type="ECO:0000256" key="9">
    <source>
        <dbReference type="ARBA" id="ARBA00023002"/>
    </source>
</evidence>
<sequence length="160" mass="17910">MLELFDTLALFVIGAAGFGRPISWKEDSVIPSGHQITFRDALHATLQGIIIKVLVPAWDMGFAKGFRHTRPAFDELQMIQERKGSQRKEDDHDLLSRLLAANDNENLSEGEVKLSGSELIGNIFILMVAGHETIVHSLTFALALLALYPDEQEELYQHIK</sequence>
<keyword evidence="12" id="KW-0472">Membrane</keyword>
<dbReference type="OrthoDB" id="1470350at2759"/>
<dbReference type="GO" id="GO:0005506">
    <property type="term" value="F:iron ion binding"/>
    <property type="evidence" value="ECO:0007669"/>
    <property type="project" value="InterPro"/>
</dbReference>
<evidence type="ECO:0000256" key="6">
    <source>
        <dbReference type="ARBA" id="ARBA00022692"/>
    </source>
</evidence>
<keyword evidence="13" id="KW-0732">Signal</keyword>
<keyword evidence="8" id="KW-1133">Transmembrane helix</keyword>
<evidence type="ECO:0000256" key="8">
    <source>
        <dbReference type="ARBA" id="ARBA00022989"/>
    </source>
</evidence>
<evidence type="ECO:0000256" key="2">
    <source>
        <dbReference type="ARBA" id="ARBA00004370"/>
    </source>
</evidence>
<dbReference type="PANTHER" id="PTHR24305">
    <property type="entry name" value="CYTOCHROME P450"/>
    <property type="match status" value="1"/>
</dbReference>
<proteinExistence type="inferred from homology"/>
<dbReference type="Gene3D" id="1.10.630.10">
    <property type="entry name" value="Cytochrome P450"/>
    <property type="match status" value="1"/>
</dbReference>
<keyword evidence="15" id="KW-1185">Reference proteome</keyword>
<evidence type="ECO:0000256" key="11">
    <source>
        <dbReference type="ARBA" id="ARBA00023033"/>
    </source>
</evidence>
<evidence type="ECO:0000256" key="12">
    <source>
        <dbReference type="ARBA" id="ARBA00023136"/>
    </source>
</evidence>
<gene>
    <name evidence="14" type="ORF">AZE42_05911</name>
</gene>
<dbReference type="PANTHER" id="PTHR24305:SF166">
    <property type="entry name" value="CYTOCHROME P450 12A4, MITOCHONDRIAL-RELATED"/>
    <property type="match status" value="1"/>
</dbReference>
<keyword evidence="10" id="KW-0408">Iron</keyword>
<dbReference type="AlphaFoldDB" id="A0A1J8QB27"/>
<dbReference type="STRING" id="180088.A0A1J8QB27"/>
<dbReference type="GO" id="GO:0004497">
    <property type="term" value="F:monooxygenase activity"/>
    <property type="evidence" value="ECO:0007669"/>
    <property type="project" value="UniProtKB-KW"/>
</dbReference>
<comment type="subcellular location">
    <subcellularLocation>
        <location evidence="2">Membrane</location>
    </subcellularLocation>
</comment>
<accession>A0A1J8QB27</accession>
<dbReference type="SUPFAM" id="SSF48264">
    <property type="entry name" value="Cytochrome P450"/>
    <property type="match status" value="1"/>
</dbReference>
<feature type="signal peptide" evidence="13">
    <location>
        <begin position="1"/>
        <end position="17"/>
    </location>
</feature>
<dbReference type="GO" id="GO:0016020">
    <property type="term" value="C:membrane"/>
    <property type="evidence" value="ECO:0007669"/>
    <property type="project" value="UniProtKB-SubCell"/>
</dbReference>
<evidence type="ECO:0008006" key="16">
    <source>
        <dbReference type="Google" id="ProtNLM"/>
    </source>
</evidence>
<dbReference type="Pfam" id="PF00067">
    <property type="entry name" value="p450"/>
    <property type="match status" value="1"/>
</dbReference>
<keyword evidence="7" id="KW-0479">Metal-binding</keyword>
<evidence type="ECO:0000313" key="14">
    <source>
        <dbReference type="EMBL" id="OJA17863.1"/>
    </source>
</evidence>
<comment type="cofactor">
    <cofactor evidence="1">
        <name>heme</name>
        <dbReference type="ChEBI" id="CHEBI:30413"/>
    </cofactor>
</comment>
<comment type="similarity">
    <text evidence="4">Belongs to the cytochrome P450 family.</text>
</comment>
<dbReference type="InterPro" id="IPR036396">
    <property type="entry name" value="Cyt_P450_sf"/>
</dbReference>
<evidence type="ECO:0000256" key="13">
    <source>
        <dbReference type="SAM" id="SignalP"/>
    </source>
</evidence>
<evidence type="ECO:0000313" key="15">
    <source>
        <dbReference type="Proteomes" id="UP000183567"/>
    </source>
</evidence>
<dbReference type="GO" id="GO:0020037">
    <property type="term" value="F:heme binding"/>
    <property type="evidence" value="ECO:0007669"/>
    <property type="project" value="InterPro"/>
</dbReference>
<evidence type="ECO:0000256" key="5">
    <source>
        <dbReference type="ARBA" id="ARBA00022617"/>
    </source>
</evidence>
<evidence type="ECO:0000256" key="3">
    <source>
        <dbReference type="ARBA" id="ARBA00004721"/>
    </source>
</evidence>
<comment type="caution">
    <text evidence="14">The sequence shown here is derived from an EMBL/GenBank/DDBJ whole genome shotgun (WGS) entry which is preliminary data.</text>
</comment>
<comment type="pathway">
    <text evidence="3">Secondary metabolite biosynthesis; terpenoid biosynthesis.</text>
</comment>
<feature type="chain" id="PRO_5012317719" description="Cytochrome P450" evidence="13">
    <location>
        <begin position="18"/>
        <end position="160"/>
    </location>
</feature>
<keyword evidence="11" id="KW-0503">Monooxygenase</keyword>
<keyword evidence="6" id="KW-0812">Transmembrane</keyword>
<reference evidence="14 15" key="1">
    <citation type="submission" date="2016-03" db="EMBL/GenBank/DDBJ databases">
        <title>Comparative genomics of the ectomycorrhizal sister species Rhizopogon vinicolor and Rhizopogon vesiculosus (Basidiomycota: Boletales) reveals a divergence of the mating type B locus.</title>
        <authorList>
            <person name="Mujic A.B."/>
            <person name="Kuo A."/>
            <person name="Tritt A."/>
            <person name="Lipzen A."/>
            <person name="Chen C."/>
            <person name="Johnson J."/>
            <person name="Sharma A."/>
            <person name="Barry K."/>
            <person name="Grigoriev I.V."/>
            <person name="Spatafora J.W."/>
        </authorList>
    </citation>
    <scope>NUCLEOTIDE SEQUENCE [LARGE SCALE GENOMIC DNA]</scope>
    <source>
        <strain evidence="14 15">AM-OR11-056</strain>
    </source>
</reference>
<protein>
    <recommendedName>
        <fullName evidence="16">Cytochrome P450</fullName>
    </recommendedName>
</protein>
<evidence type="ECO:0000256" key="7">
    <source>
        <dbReference type="ARBA" id="ARBA00022723"/>
    </source>
</evidence>
<dbReference type="InterPro" id="IPR001128">
    <property type="entry name" value="Cyt_P450"/>
</dbReference>
<keyword evidence="5" id="KW-0349">Heme</keyword>
<dbReference type="InterPro" id="IPR050121">
    <property type="entry name" value="Cytochrome_P450_monoxygenase"/>
</dbReference>
<dbReference type="Proteomes" id="UP000183567">
    <property type="component" value="Unassembled WGS sequence"/>
</dbReference>
<evidence type="ECO:0000256" key="10">
    <source>
        <dbReference type="ARBA" id="ARBA00023004"/>
    </source>
</evidence>